<dbReference type="Gene3D" id="3.30.1370.170">
    <property type="match status" value="1"/>
</dbReference>
<feature type="binding site" evidence="5">
    <location>
        <position position="232"/>
    </location>
    <ligand>
        <name>NAD(+)</name>
        <dbReference type="ChEBI" id="CHEBI:57540"/>
    </ligand>
</feature>
<evidence type="ECO:0000256" key="1">
    <source>
        <dbReference type="ARBA" id="ARBA00022490"/>
    </source>
</evidence>
<dbReference type="InterPro" id="IPR036291">
    <property type="entry name" value="NAD(P)-bd_dom_sf"/>
</dbReference>
<evidence type="ECO:0000256" key="3">
    <source>
        <dbReference type="ARBA" id="ARBA00023027"/>
    </source>
</evidence>
<feature type="active site" description="Proton donor" evidence="5">
    <location>
        <position position="254"/>
    </location>
</feature>
<comment type="function">
    <text evidence="5">Catalyzes the oxidation of erythronate-4-phosphate to 3-hydroxy-2-oxo-4-phosphonooxybutanoate.</text>
</comment>
<dbReference type="RefSeq" id="WP_341596596.1">
    <property type="nucleotide sequence ID" value="NZ_JBAKAZ010000007.1"/>
</dbReference>
<name>A0ABU9GMP6_9GAMM</name>
<protein>
    <recommendedName>
        <fullName evidence="5">Erythronate-4-phosphate dehydrogenase</fullName>
        <ecNumber evidence="5">1.1.1.290</ecNumber>
    </recommendedName>
</protein>
<feature type="binding site" evidence="5">
    <location>
        <position position="67"/>
    </location>
    <ligand>
        <name>substrate</name>
    </ligand>
</feature>
<dbReference type="HAMAP" id="MF_01825">
    <property type="entry name" value="PdxB"/>
    <property type="match status" value="1"/>
</dbReference>
<dbReference type="PANTHER" id="PTHR42938">
    <property type="entry name" value="FORMATE DEHYDROGENASE 1"/>
    <property type="match status" value="1"/>
</dbReference>
<dbReference type="SUPFAM" id="SSF52283">
    <property type="entry name" value="Formate/glycerate dehydrogenase catalytic domain-like"/>
    <property type="match status" value="1"/>
</dbReference>
<feature type="active site" evidence="5">
    <location>
        <position position="237"/>
    </location>
</feature>
<dbReference type="EMBL" id="JBAKAZ010000007">
    <property type="protein sequence ID" value="MEL0628585.1"/>
    <property type="molecule type" value="Genomic_DNA"/>
</dbReference>
<dbReference type="CDD" id="cd12158">
    <property type="entry name" value="ErythrP_dh"/>
    <property type="match status" value="1"/>
</dbReference>
<keyword evidence="1 5" id="KW-0963">Cytoplasm</keyword>
<dbReference type="InterPro" id="IPR006140">
    <property type="entry name" value="D-isomer_DH_NAD-bd"/>
</dbReference>
<sequence length="379" mass="41876">MKIYVDENMPYGKEFFGLFGEVISFAGRDLSAEAVKDADILLVRSITNVNSRLLALNENIKFVGTATIGTDHIDLDYLKQRNIGFSSSPGCNKVSVAEYVLSSLLVLAEKQQFNLTDKCVAIVGAGNTGSAVHKVLTGLGVNCILYDPPLVAAGDQRTFCEFNDVLESDIISLHVPKVTSGEYKTTHLFGHEVLAQLSSEQILINACRGEVIDNQALLTLAKANKAPCLVLDVWENEPNIETQLLPYVTLATPHIAGYSIDGRVRGTEMLYQALCQFLGEEPVLSSRQLMAKPSISEITVDAPLTSDLVKSLIHVIYDVRRDDALFREKVNNANGFDHMRKNYPERRELSTVTINLSDKNYKMVNPINLSKIGFNIHIK</sequence>
<dbReference type="PANTHER" id="PTHR42938:SF9">
    <property type="entry name" value="FORMATE DEHYDROGENASE 1"/>
    <property type="match status" value="1"/>
</dbReference>
<comment type="pathway">
    <text evidence="5">Cofactor biosynthesis; pyridoxine 5'-phosphate biosynthesis; pyridoxine 5'-phosphate from D-erythrose 4-phosphate: step 2/5.</text>
</comment>
<dbReference type="EC" id="1.1.1.290" evidence="5"/>
<comment type="caution">
    <text evidence="5">Lacks conserved residue(s) required for the propagation of feature annotation.</text>
</comment>
<dbReference type="InterPro" id="IPR006139">
    <property type="entry name" value="D-isomer_2_OHA_DH_cat_dom"/>
</dbReference>
<dbReference type="InterPro" id="IPR020921">
    <property type="entry name" value="Erythronate-4-P_DHase"/>
</dbReference>
<evidence type="ECO:0000313" key="9">
    <source>
        <dbReference type="EMBL" id="MEL0628585.1"/>
    </source>
</evidence>
<reference evidence="9 10" key="1">
    <citation type="submission" date="2024-02" db="EMBL/GenBank/DDBJ databases">
        <title>Bacteria isolated from the canopy kelp, Nereocystis luetkeana.</title>
        <authorList>
            <person name="Pfister C.A."/>
            <person name="Younker I.T."/>
            <person name="Light S.H."/>
        </authorList>
    </citation>
    <scope>NUCLEOTIDE SEQUENCE [LARGE SCALE GENOMIC DNA]</scope>
    <source>
        <strain evidence="9 10">TI.1.05</strain>
    </source>
</reference>
<feature type="domain" description="D-isomer specific 2-hydroxyacid dehydrogenase catalytic" evidence="6">
    <location>
        <begin position="11"/>
        <end position="283"/>
    </location>
</feature>
<dbReference type="Pfam" id="PF02826">
    <property type="entry name" value="2-Hacid_dh_C"/>
    <property type="match status" value="1"/>
</dbReference>
<evidence type="ECO:0000259" key="8">
    <source>
        <dbReference type="Pfam" id="PF11890"/>
    </source>
</evidence>
<feature type="binding site" evidence="5">
    <location>
        <position position="257"/>
    </location>
    <ligand>
        <name>NAD(+)</name>
        <dbReference type="ChEBI" id="CHEBI:57540"/>
    </ligand>
</feature>
<dbReference type="Gene3D" id="3.40.50.720">
    <property type="entry name" value="NAD(P)-binding Rossmann-like Domain"/>
    <property type="match status" value="2"/>
</dbReference>
<dbReference type="Proteomes" id="UP001369082">
    <property type="component" value="Unassembled WGS sequence"/>
</dbReference>
<comment type="subunit">
    <text evidence="5">Homodimer.</text>
</comment>
<comment type="catalytic activity">
    <reaction evidence="5">
        <text>4-phospho-D-erythronate + NAD(+) = (R)-3-hydroxy-2-oxo-4-phosphooxybutanoate + NADH + H(+)</text>
        <dbReference type="Rhea" id="RHEA:18829"/>
        <dbReference type="ChEBI" id="CHEBI:15378"/>
        <dbReference type="ChEBI" id="CHEBI:57540"/>
        <dbReference type="ChEBI" id="CHEBI:57945"/>
        <dbReference type="ChEBI" id="CHEBI:58538"/>
        <dbReference type="ChEBI" id="CHEBI:58766"/>
        <dbReference type="EC" id="1.1.1.290"/>
    </reaction>
</comment>
<feature type="binding site" evidence="5">
    <location>
        <position position="147"/>
    </location>
    <ligand>
        <name>NAD(+)</name>
        <dbReference type="ChEBI" id="CHEBI:57540"/>
    </ligand>
</feature>
<comment type="subcellular location">
    <subcellularLocation>
        <location evidence="5">Cytoplasm</location>
    </subcellularLocation>
</comment>
<dbReference type="InterPro" id="IPR038251">
    <property type="entry name" value="PdxB_dimer_sf"/>
</dbReference>
<comment type="similarity">
    <text evidence="5">Belongs to the D-isomer specific 2-hydroxyacid dehydrogenase family. PdxB subfamily.</text>
</comment>
<feature type="binding site" evidence="5">
    <location>
        <position position="45"/>
    </location>
    <ligand>
        <name>substrate</name>
    </ligand>
</feature>
<evidence type="ECO:0000256" key="5">
    <source>
        <dbReference type="HAMAP-Rule" id="MF_01825"/>
    </source>
</evidence>
<dbReference type="SUPFAM" id="SSF51735">
    <property type="entry name" value="NAD(P)-binding Rossmann-fold domains"/>
    <property type="match status" value="1"/>
</dbReference>
<keyword evidence="2 5" id="KW-0560">Oxidoreductase</keyword>
<keyword evidence="10" id="KW-1185">Reference proteome</keyword>
<proteinExistence type="inferred from homology"/>
<evidence type="ECO:0000259" key="7">
    <source>
        <dbReference type="Pfam" id="PF02826"/>
    </source>
</evidence>
<evidence type="ECO:0000256" key="2">
    <source>
        <dbReference type="ARBA" id="ARBA00023002"/>
    </source>
</evidence>
<evidence type="ECO:0000313" key="10">
    <source>
        <dbReference type="Proteomes" id="UP001369082"/>
    </source>
</evidence>
<feature type="domain" description="D-isomer specific 2-hydroxyacid dehydrogenase NAD-binding" evidence="7">
    <location>
        <begin position="111"/>
        <end position="256"/>
    </location>
</feature>
<accession>A0ABU9GMP6</accession>
<dbReference type="Pfam" id="PF11890">
    <property type="entry name" value="DUF3410"/>
    <property type="match status" value="1"/>
</dbReference>
<dbReference type="InterPro" id="IPR024531">
    <property type="entry name" value="Erythronate-4-P_DHase_dimer"/>
</dbReference>
<feature type="active site" evidence="5">
    <location>
        <position position="208"/>
    </location>
</feature>
<evidence type="ECO:0000256" key="4">
    <source>
        <dbReference type="ARBA" id="ARBA00023096"/>
    </source>
</evidence>
<gene>
    <name evidence="5" type="primary">pdxB</name>
    <name evidence="9" type="ORF">V6256_03100</name>
</gene>
<organism evidence="9 10">
    <name type="scientific">Psychromonas aquatilis</name>
    <dbReference type="NCBI Taxonomy" id="2005072"/>
    <lineage>
        <taxon>Bacteria</taxon>
        <taxon>Pseudomonadati</taxon>
        <taxon>Pseudomonadota</taxon>
        <taxon>Gammaproteobacteria</taxon>
        <taxon>Alteromonadales</taxon>
        <taxon>Psychromonadaceae</taxon>
        <taxon>Psychromonas</taxon>
    </lineage>
</organism>
<feature type="domain" description="Erythronate-4-phosphate dehydrogenase dimerisation" evidence="8">
    <location>
        <begin position="290"/>
        <end position="360"/>
    </location>
</feature>
<evidence type="ECO:0000259" key="6">
    <source>
        <dbReference type="Pfam" id="PF00389"/>
    </source>
</evidence>
<keyword evidence="3 5" id="KW-0520">NAD</keyword>
<feature type="binding site" evidence="5">
    <location>
        <position position="258"/>
    </location>
    <ligand>
        <name>substrate</name>
    </ligand>
</feature>
<comment type="caution">
    <text evidence="9">The sequence shown here is derived from an EMBL/GenBank/DDBJ whole genome shotgun (WGS) entry which is preliminary data.</text>
</comment>
<dbReference type="Pfam" id="PF00389">
    <property type="entry name" value="2-Hacid_dh"/>
    <property type="match status" value="1"/>
</dbReference>
<keyword evidence="4 5" id="KW-0664">Pyridoxine biosynthesis</keyword>